<protein>
    <submittedName>
        <fullName evidence="2">ImcF domain-containing protein</fullName>
    </submittedName>
</protein>
<keyword evidence="1" id="KW-1133">Transmembrane helix</keyword>
<dbReference type="EMBL" id="UGKQ01000007">
    <property type="protein sequence ID" value="STS84827.1"/>
    <property type="molecule type" value="Genomic_DNA"/>
</dbReference>
<evidence type="ECO:0000256" key="1">
    <source>
        <dbReference type="SAM" id="Phobius"/>
    </source>
</evidence>
<name>A0A377U3Y8_KLEPN</name>
<feature type="transmembrane region" description="Helical" evidence="1">
    <location>
        <begin position="7"/>
        <end position="28"/>
    </location>
</feature>
<gene>
    <name evidence="2" type="ORF">NCTC9140_06644</name>
</gene>
<accession>A0A377U3Y8</accession>
<organism evidence="2 3">
    <name type="scientific">Klebsiella pneumoniae</name>
    <dbReference type="NCBI Taxonomy" id="573"/>
    <lineage>
        <taxon>Bacteria</taxon>
        <taxon>Pseudomonadati</taxon>
        <taxon>Pseudomonadota</taxon>
        <taxon>Gammaproteobacteria</taxon>
        <taxon>Enterobacterales</taxon>
        <taxon>Enterobacteriaceae</taxon>
        <taxon>Klebsiella/Raoultella group</taxon>
        <taxon>Klebsiella</taxon>
        <taxon>Klebsiella pneumoniae complex</taxon>
    </lineage>
</organism>
<reference evidence="2 3" key="1">
    <citation type="submission" date="2018-06" db="EMBL/GenBank/DDBJ databases">
        <authorList>
            <consortium name="Pathogen Informatics"/>
            <person name="Doyle S."/>
        </authorList>
    </citation>
    <scope>NUCLEOTIDE SEQUENCE [LARGE SCALE GENOMIC DNA]</scope>
    <source>
        <strain evidence="2 3">NCTC9140</strain>
    </source>
</reference>
<feature type="transmembrane region" description="Helical" evidence="1">
    <location>
        <begin position="44"/>
        <end position="66"/>
    </location>
</feature>
<keyword evidence="1" id="KW-0472">Membrane</keyword>
<proteinExistence type="predicted"/>
<sequence>MHTARYGFWGYLLLIIGLAGICALLIFINQDLLARRGVSTQQAWSLWGGIFAILLFGLVCSPFWWLRKQKKEQTIYRPEVPAKNEKRLSDDFYILLKSKLRSRYGLLWRHKVRLLLVMGESTQVEAIAPGLTAQRWPGRRAHSVNIRRLRVGSPGYDTFDIPEKTAPFPSAGRHYLAADGKTMLPDGATG</sequence>
<dbReference type="AlphaFoldDB" id="A0A377U3Y8"/>
<evidence type="ECO:0000313" key="3">
    <source>
        <dbReference type="Proteomes" id="UP000254938"/>
    </source>
</evidence>
<evidence type="ECO:0000313" key="2">
    <source>
        <dbReference type="EMBL" id="STS84827.1"/>
    </source>
</evidence>
<keyword evidence="1" id="KW-0812">Transmembrane</keyword>
<dbReference type="Proteomes" id="UP000254938">
    <property type="component" value="Unassembled WGS sequence"/>
</dbReference>